<dbReference type="Gene3D" id="1.10.560.10">
    <property type="entry name" value="GroEL-like equatorial domain"/>
    <property type="match status" value="1"/>
</dbReference>
<proteinExistence type="inferred from homology"/>
<dbReference type="InterPro" id="IPR027410">
    <property type="entry name" value="TCP-1-like_intermed_sf"/>
</dbReference>
<dbReference type="GO" id="GO:0005524">
    <property type="term" value="F:ATP binding"/>
    <property type="evidence" value="ECO:0007669"/>
    <property type="project" value="UniProtKB-KW"/>
</dbReference>
<dbReference type="AlphaFoldDB" id="A0AAD7UAQ0"/>
<keyword evidence="3" id="KW-0963">Cytoplasm</keyword>
<accession>A0AAD7UAQ0</accession>
<dbReference type="InterPro" id="IPR012722">
    <property type="entry name" value="Chap_CCT_zeta"/>
</dbReference>
<dbReference type="InterPro" id="IPR027413">
    <property type="entry name" value="GROEL-like_equatorial_sf"/>
</dbReference>
<dbReference type="SUPFAM" id="SSF52029">
    <property type="entry name" value="GroEL apical domain-like"/>
    <property type="match status" value="1"/>
</dbReference>
<dbReference type="GO" id="GO:0051082">
    <property type="term" value="F:unfolded protein binding"/>
    <property type="evidence" value="ECO:0007669"/>
    <property type="project" value="InterPro"/>
</dbReference>
<evidence type="ECO:0000256" key="3">
    <source>
        <dbReference type="ARBA" id="ARBA00022490"/>
    </source>
</evidence>
<dbReference type="EMBL" id="JAQMWT010000451">
    <property type="protein sequence ID" value="KAJ8601128.1"/>
    <property type="molecule type" value="Genomic_DNA"/>
</dbReference>
<sequence length="544" mass="59009">MAAATKLVNPSAEIVTKSQSLLVNASAARGLQSVLKSNLGPRGTLKMLVGGAGQIKLTKDGAVLLKEMQIQHPTAMMIARTATAQDEMTGDGTTSVVLLTGELLKTAEHYASEGMHPRVLADGFDAARDHVLEILEASKIPVDVDDKEILYSVARTALRTKLEGRTADLMTEAVVEAVLTVQRESIDLHMVEIMTMEHKLGTDSTLVRGLVLDHASRHPLMPKRLTKCRVLTCNVSLEYERSEVASGFYYSTADKREKLIESERKFTDDKVRQIIEFKRTACKEGESFVLINQKGIDPLSLDMLAKEGIFAARRAKRRNMERIALACGGVAVNCLDDLEPSQLGYAGLVYEVSLGEDNYTFIDEVANPRSCTILIKGPNKHTIEQIKDAVRDGLRAVSAVIEDECVVPGGGAFEIAAAQSLELNCKPQTSGKKKFGVQAFADAILAIPKALAENSGFDVQDTIVKLQEAHYSTKKLLGLDLQTGEPEDMVAAGIYDTYRVKKQFLHLSTVLAVQLLLVDEVIKAGKKMGGAQNAGAGPVDMGDE</sequence>
<protein>
    <recommendedName>
        <fullName evidence="10">T-complex protein 1 subunit zeta</fullName>
    </recommendedName>
</protein>
<evidence type="ECO:0008006" key="10">
    <source>
        <dbReference type="Google" id="ProtNLM"/>
    </source>
</evidence>
<name>A0AAD7UAQ0_9STRA</name>
<dbReference type="SUPFAM" id="SSF48592">
    <property type="entry name" value="GroEL equatorial domain-like"/>
    <property type="match status" value="1"/>
</dbReference>
<dbReference type="GO" id="GO:0005737">
    <property type="term" value="C:cytoplasm"/>
    <property type="evidence" value="ECO:0007669"/>
    <property type="project" value="UniProtKB-SubCell"/>
</dbReference>
<dbReference type="Pfam" id="PF00118">
    <property type="entry name" value="Cpn60_TCP1"/>
    <property type="match status" value="1"/>
</dbReference>
<evidence type="ECO:0000256" key="6">
    <source>
        <dbReference type="ARBA" id="ARBA00023186"/>
    </source>
</evidence>
<comment type="caution">
    <text evidence="8">The sequence shown here is derived from an EMBL/GenBank/DDBJ whole genome shotgun (WGS) entry which is preliminary data.</text>
</comment>
<dbReference type="GO" id="GO:0016887">
    <property type="term" value="F:ATP hydrolysis activity"/>
    <property type="evidence" value="ECO:0007669"/>
    <property type="project" value="InterPro"/>
</dbReference>
<dbReference type="SUPFAM" id="SSF54849">
    <property type="entry name" value="GroEL-intermediate domain like"/>
    <property type="match status" value="1"/>
</dbReference>
<dbReference type="FunFam" id="3.50.7.10:FF:000004">
    <property type="entry name" value="T-complex protein 1 subunit zeta"/>
    <property type="match status" value="1"/>
</dbReference>
<dbReference type="NCBIfam" id="NF041083">
    <property type="entry name" value="thermosome_beta"/>
    <property type="match status" value="1"/>
</dbReference>
<keyword evidence="5 7" id="KW-0067">ATP-binding</keyword>
<comment type="subcellular location">
    <subcellularLocation>
        <location evidence="1">Cytoplasm</location>
    </subcellularLocation>
</comment>
<dbReference type="InterPro" id="IPR002194">
    <property type="entry name" value="Chaperonin_TCP-1_CS"/>
</dbReference>
<reference evidence="8" key="1">
    <citation type="submission" date="2023-01" db="EMBL/GenBank/DDBJ databases">
        <title>Metagenome sequencing of chrysophaentin producing Chrysophaeum taylorii.</title>
        <authorList>
            <person name="Davison J."/>
            <person name="Bewley C."/>
        </authorList>
    </citation>
    <scope>NUCLEOTIDE SEQUENCE</scope>
    <source>
        <strain evidence="8">NIES-1699</strain>
    </source>
</reference>
<organism evidence="8 9">
    <name type="scientific">Chrysophaeum taylorii</name>
    <dbReference type="NCBI Taxonomy" id="2483200"/>
    <lineage>
        <taxon>Eukaryota</taxon>
        <taxon>Sar</taxon>
        <taxon>Stramenopiles</taxon>
        <taxon>Ochrophyta</taxon>
        <taxon>Pelagophyceae</taxon>
        <taxon>Pelagomonadales</taxon>
        <taxon>Pelagomonadaceae</taxon>
        <taxon>Chrysophaeum</taxon>
    </lineage>
</organism>
<dbReference type="FunFam" id="1.10.560.10:FF:000038">
    <property type="entry name" value="Chaperonin containing TCP1 subunit 6B"/>
    <property type="match status" value="1"/>
</dbReference>
<gene>
    <name evidence="8" type="ORF">CTAYLR_008827</name>
</gene>
<dbReference type="Gene3D" id="3.50.7.10">
    <property type="entry name" value="GroEL"/>
    <property type="match status" value="1"/>
</dbReference>
<evidence type="ECO:0000256" key="5">
    <source>
        <dbReference type="ARBA" id="ARBA00022840"/>
    </source>
</evidence>
<evidence type="ECO:0000256" key="2">
    <source>
        <dbReference type="ARBA" id="ARBA00008020"/>
    </source>
</evidence>
<dbReference type="PROSITE" id="PS00750">
    <property type="entry name" value="TCP1_1"/>
    <property type="match status" value="1"/>
</dbReference>
<keyword evidence="4 7" id="KW-0547">Nucleotide-binding</keyword>
<evidence type="ECO:0000256" key="7">
    <source>
        <dbReference type="RuleBase" id="RU004187"/>
    </source>
</evidence>
<dbReference type="PROSITE" id="PS00751">
    <property type="entry name" value="TCP1_2"/>
    <property type="match status" value="1"/>
</dbReference>
<evidence type="ECO:0000313" key="8">
    <source>
        <dbReference type="EMBL" id="KAJ8601128.1"/>
    </source>
</evidence>
<keyword evidence="6 7" id="KW-0143">Chaperone</keyword>
<evidence type="ECO:0000256" key="1">
    <source>
        <dbReference type="ARBA" id="ARBA00004496"/>
    </source>
</evidence>
<dbReference type="Proteomes" id="UP001230188">
    <property type="component" value="Unassembled WGS sequence"/>
</dbReference>
<dbReference type="InterPro" id="IPR017998">
    <property type="entry name" value="Chaperone_TCP-1"/>
</dbReference>
<dbReference type="InterPro" id="IPR027409">
    <property type="entry name" value="GroEL-like_apical_dom_sf"/>
</dbReference>
<dbReference type="GO" id="GO:0140662">
    <property type="term" value="F:ATP-dependent protein folding chaperone"/>
    <property type="evidence" value="ECO:0007669"/>
    <property type="project" value="InterPro"/>
</dbReference>
<evidence type="ECO:0000313" key="9">
    <source>
        <dbReference type="Proteomes" id="UP001230188"/>
    </source>
</evidence>
<dbReference type="FunFam" id="1.10.560.10:FF:000058">
    <property type="entry name" value="T-complex protein 1 subunit zeta"/>
    <property type="match status" value="1"/>
</dbReference>
<evidence type="ECO:0000256" key="4">
    <source>
        <dbReference type="ARBA" id="ARBA00022741"/>
    </source>
</evidence>
<dbReference type="PROSITE" id="PS00995">
    <property type="entry name" value="TCP1_3"/>
    <property type="match status" value="1"/>
</dbReference>
<dbReference type="InterPro" id="IPR053374">
    <property type="entry name" value="TCP-1_chaperonin"/>
</dbReference>
<dbReference type="InterPro" id="IPR002423">
    <property type="entry name" value="Cpn60/GroEL/TCP-1"/>
</dbReference>
<keyword evidence="9" id="KW-1185">Reference proteome</keyword>
<dbReference type="PRINTS" id="PR00304">
    <property type="entry name" value="TCOMPLEXTCP1"/>
</dbReference>
<dbReference type="Gene3D" id="3.30.260.10">
    <property type="entry name" value="TCP-1-like chaperonin intermediate domain"/>
    <property type="match status" value="1"/>
</dbReference>
<comment type="similarity">
    <text evidence="2 7">Belongs to the TCP-1 chaperonin family.</text>
</comment>
<dbReference type="CDD" id="cd03342">
    <property type="entry name" value="TCP1_zeta"/>
    <property type="match status" value="1"/>
</dbReference>
<dbReference type="FunFam" id="3.30.260.10:FF:000017">
    <property type="entry name" value="T-complex protein 1 subunit zeta"/>
    <property type="match status" value="1"/>
</dbReference>
<dbReference type="PANTHER" id="PTHR11353">
    <property type="entry name" value="CHAPERONIN"/>
    <property type="match status" value="1"/>
</dbReference>
<dbReference type="NCBIfam" id="TIGR02347">
    <property type="entry name" value="chap_CCT_zeta"/>
    <property type="match status" value="1"/>
</dbReference>